<reference evidence="3 4" key="1">
    <citation type="journal article" date="2020" name="Cell">
        <title>Large-Scale Comparative Analyses of Tick Genomes Elucidate Their Genetic Diversity and Vector Capacities.</title>
        <authorList>
            <consortium name="Tick Genome and Microbiome Consortium (TIGMIC)"/>
            <person name="Jia N."/>
            <person name="Wang J."/>
            <person name="Shi W."/>
            <person name="Du L."/>
            <person name="Sun Y."/>
            <person name="Zhan W."/>
            <person name="Jiang J.F."/>
            <person name="Wang Q."/>
            <person name="Zhang B."/>
            <person name="Ji P."/>
            <person name="Bell-Sakyi L."/>
            <person name="Cui X.M."/>
            <person name="Yuan T.T."/>
            <person name="Jiang B.G."/>
            <person name="Yang W.F."/>
            <person name="Lam T.T."/>
            <person name="Chang Q.C."/>
            <person name="Ding S.J."/>
            <person name="Wang X.J."/>
            <person name="Zhu J.G."/>
            <person name="Ruan X.D."/>
            <person name="Zhao L."/>
            <person name="Wei J.T."/>
            <person name="Ye R.Z."/>
            <person name="Que T.C."/>
            <person name="Du C.H."/>
            <person name="Zhou Y.H."/>
            <person name="Cheng J.X."/>
            <person name="Dai P.F."/>
            <person name="Guo W.B."/>
            <person name="Han X.H."/>
            <person name="Huang E.J."/>
            <person name="Li L.F."/>
            <person name="Wei W."/>
            <person name="Gao Y.C."/>
            <person name="Liu J.Z."/>
            <person name="Shao H.Z."/>
            <person name="Wang X."/>
            <person name="Wang C.C."/>
            <person name="Yang T.C."/>
            <person name="Huo Q.B."/>
            <person name="Li W."/>
            <person name="Chen H.Y."/>
            <person name="Chen S.E."/>
            <person name="Zhou L.G."/>
            <person name="Ni X.B."/>
            <person name="Tian J.H."/>
            <person name="Sheng Y."/>
            <person name="Liu T."/>
            <person name="Pan Y.S."/>
            <person name="Xia L.Y."/>
            <person name="Li J."/>
            <person name="Zhao F."/>
            <person name="Cao W.C."/>
        </authorList>
    </citation>
    <scope>NUCLEOTIDE SEQUENCE [LARGE SCALE GENOMIC DNA]</scope>
    <source>
        <strain evidence="3">HaeL-2018</strain>
    </source>
</reference>
<feature type="domain" description="Reelin" evidence="2">
    <location>
        <begin position="35"/>
        <end position="141"/>
    </location>
</feature>
<name>A0A9J6FBT2_HAELO</name>
<evidence type="ECO:0000256" key="1">
    <source>
        <dbReference type="SAM" id="SignalP"/>
    </source>
</evidence>
<dbReference type="OrthoDB" id="6495754at2759"/>
<dbReference type="InterPro" id="IPR002861">
    <property type="entry name" value="Reeler_dom"/>
</dbReference>
<dbReference type="AlphaFoldDB" id="A0A9J6FBT2"/>
<evidence type="ECO:0000259" key="2">
    <source>
        <dbReference type="Pfam" id="PF02014"/>
    </source>
</evidence>
<organism evidence="3 4">
    <name type="scientific">Haemaphysalis longicornis</name>
    <name type="common">Bush tick</name>
    <dbReference type="NCBI Taxonomy" id="44386"/>
    <lineage>
        <taxon>Eukaryota</taxon>
        <taxon>Metazoa</taxon>
        <taxon>Ecdysozoa</taxon>
        <taxon>Arthropoda</taxon>
        <taxon>Chelicerata</taxon>
        <taxon>Arachnida</taxon>
        <taxon>Acari</taxon>
        <taxon>Parasitiformes</taxon>
        <taxon>Ixodida</taxon>
        <taxon>Ixodoidea</taxon>
        <taxon>Ixodidae</taxon>
        <taxon>Haemaphysalinae</taxon>
        <taxon>Haemaphysalis</taxon>
    </lineage>
</organism>
<dbReference type="Pfam" id="PF02014">
    <property type="entry name" value="Reeler"/>
    <property type="match status" value="1"/>
</dbReference>
<dbReference type="Gene3D" id="2.60.40.4060">
    <property type="entry name" value="Reeler domain"/>
    <property type="match status" value="1"/>
</dbReference>
<dbReference type="VEuPathDB" id="VectorBase:HLOH_058589"/>
<feature type="signal peptide" evidence="1">
    <location>
        <begin position="1"/>
        <end position="23"/>
    </location>
</feature>
<keyword evidence="1" id="KW-0732">Signal</keyword>
<evidence type="ECO:0000313" key="3">
    <source>
        <dbReference type="EMBL" id="KAH9360413.1"/>
    </source>
</evidence>
<accession>A0A9J6FBT2</accession>
<comment type="caution">
    <text evidence="3">The sequence shown here is derived from an EMBL/GenBank/DDBJ whole genome shotgun (WGS) entry which is preliminary data.</text>
</comment>
<dbReference type="Proteomes" id="UP000821853">
    <property type="component" value="Chromosome 1"/>
</dbReference>
<dbReference type="EMBL" id="JABSTR010000001">
    <property type="protein sequence ID" value="KAH9360413.1"/>
    <property type="molecule type" value="Genomic_DNA"/>
</dbReference>
<protein>
    <recommendedName>
        <fullName evidence="2">Reelin domain-containing protein</fullName>
    </recommendedName>
</protein>
<keyword evidence="4" id="KW-1185">Reference proteome</keyword>
<dbReference type="InterPro" id="IPR042307">
    <property type="entry name" value="Reeler_sf"/>
</dbReference>
<evidence type="ECO:0000313" key="4">
    <source>
        <dbReference type="Proteomes" id="UP000821853"/>
    </source>
</evidence>
<feature type="chain" id="PRO_5039906967" description="Reelin domain-containing protein" evidence="1">
    <location>
        <begin position="24"/>
        <end position="150"/>
    </location>
</feature>
<proteinExistence type="predicted"/>
<gene>
    <name evidence="3" type="ORF">HPB48_021983</name>
</gene>
<sequence length="150" mass="17130">MARLSLPLLVLLSLLLRWRFRTGRRNSLVTPFFDLRPVHAETDALDAKNSPYRLVQDKMDFEANDRVKVTLYTVGKPFRGFKVKSVDEHGQEVGRFEPGALYKALSECAAATHESRADKEHVEMHWLAPADRSGRVHFKLSPTMFGEFSV</sequence>
<dbReference type="CDD" id="cd08544">
    <property type="entry name" value="Reeler"/>
    <property type="match status" value="1"/>
</dbReference>